<dbReference type="CDD" id="cd06223">
    <property type="entry name" value="PRTases_typeI"/>
    <property type="match status" value="1"/>
</dbReference>
<dbReference type="RefSeq" id="WP_105339273.1">
    <property type="nucleotide sequence ID" value="NZ_PUHZ01000026.1"/>
</dbReference>
<proteinExistence type="inferred from homology"/>
<dbReference type="SUPFAM" id="SSF53271">
    <property type="entry name" value="PRTase-like"/>
    <property type="match status" value="1"/>
</dbReference>
<dbReference type="AlphaFoldDB" id="A0A2S8GAL1"/>
<dbReference type="Pfam" id="PF00156">
    <property type="entry name" value="Pribosyltran"/>
    <property type="match status" value="1"/>
</dbReference>
<comment type="similarity">
    <text evidence="1">Belongs to the ComF/GntX family.</text>
</comment>
<protein>
    <recommendedName>
        <fullName evidence="6">Amidophosphoribosyltransferase</fullName>
    </recommendedName>
</protein>
<dbReference type="PANTHER" id="PTHR47505:SF1">
    <property type="entry name" value="DNA UTILIZATION PROTEIN YHGH"/>
    <property type="match status" value="1"/>
</dbReference>
<accession>A0A2S8GAL1</accession>
<evidence type="ECO:0000259" key="3">
    <source>
        <dbReference type="Pfam" id="PF18912"/>
    </source>
</evidence>
<dbReference type="InterPro" id="IPR044005">
    <property type="entry name" value="DZR_2"/>
</dbReference>
<organism evidence="4 5">
    <name type="scientific">Blastopirellula marina</name>
    <dbReference type="NCBI Taxonomy" id="124"/>
    <lineage>
        <taxon>Bacteria</taxon>
        <taxon>Pseudomonadati</taxon>
        <taxon>Planctomycetota</taxon>
        <taxon>Planctomycetia</taxon>
        <taxon>Pirellulales</taxon>
        <taxon>Pirellulaceae</taxon>
        <taxon>Blastopirellula</taxon>
    </lineage>
</organism>
<dbReference type="PANTHER" id="PTHR47505">
    <property type="entry name" value="DNA UTILIZATION PROTEIN YHGH"/>
    <property type="match status" value="1"/>
</dbReference>
<dbReference type="Pfam" id="PF18912">
    <property type="entry name" value="DZR_2"/>
    <property type="match status" value="1"/>
</dbReference>
<dbReference type="InterPro" id="IPR000836">
    <property type="entry name" value="PRTase_dom"/>
</dbReference>
<feature type="domain" description="Double zinc ribbon" evidence="3">
    <location>
        <begin position="23"/>
        <end position="83"/>
    </location>
</feature>
<feature type="domain" description="Phosphoribosyltransferase" evidence="2">
    <location>
        <begin position="163"/>
        <end position="257"/>
    </location>
</feature>
<gene>
    <name evidence="4" type="ORF">C5Y93_30510</name>
</gene>
<evidence type="ECO:0000256" key="1">
    <source>
        <dbReference type="ARBA" id="ARBA00008007"/>
    </source>
</evidence>
<sequence>MRIPPQITNWRDLTNWATWPWRELLLPAACPLCLTAIEPSASITAEYCDACREELISVEPRCRRCGNHLSPGHSLADERCDLCRDMRLRWEGVIALGDHAGLLQQAIIAAKSAKGATVAAATAQLLATKVAETDWLKNVDLVIPTPIYWLRRIRRGFNPAERLGSEIAKRLNVKFCPHALKITRMMRKQSDLRITARRANVRGGFRVRTPHLLPGATVLLVDDVMTSGATAAEITSKMLKSGAARVIVAVAARAPRGETGN</sequence>
<dbReference type="InterPro" id="IPR029057">
    <property type="entry name" value="PRTase-like"/>
</dbReference>
<evidence type="ECO:0000313" key="4">
    <source>
        <dbReference type="EMBL" id="PQO41449.1"/>
    </source>
</evidence>
<evidence type="ECO:0000259" key="2">
    <source>
        <dbReference type="Pfam" id="PF00156"/>
    </source>
</evidence>
<reference evidence="4 5" key="1">
    <citation type="submission" date="2018-02" db="EMBL/GenBank/DDBJ databases">
        <title>Comparative genomes isolates from brazilian mangrove.</title>
        <authorList>
            <person name="Araujo J.E."/>
            <person name="Taketani R.G."/>
            <person name="Silva M.C.P."/>
            <person name="Loureco M.V."/>
            <person name="Andreote F.D."/>
        </authorList>
    </citation>
    <scope>NUCLEOTIDE SEQUENCE [LARGE SCALE GENOMIC DNA]</scope>
    <source>
        <strain evidence="4 5">Nap-Phe MGV</strain>
    </source>
</reference>
<dbReference type="InterPro" id="IPR051910">
    <property type="entry name" value="ComF/GntX_DNA_util-trans"/>
</dbReference>
<dbReference type="Proteomes" id="UP000237819">
    <property type="component" value="Unassembled WGS sequence"/>
</dbReference>
<comment type="caution">
    <text evidence="4">The sequence shown here is derived from an EMBL/GenBank/DDBJ whole genome shotgun (WGS) entry which is preliminary data.</text>
</comment>
<evidence type="ECO:0008006" key="6">
    <source>
        <dbReference type="Google" id="ProtNLM"/>
    </source>
</evidence>
<dbReference type="OrthoDB" id="9779910at2"/>
<name>A0A2S8GAL1_9BACT</name>
<dbReference type="EMBL" id="PUHZ01000026">
    <property type="protein sequence ID" value="PQO41449.1"/>
    <property type="molecule type" value="Genomic_DNA"/>
</dbReference>
<evidence type="ECO:0000313" key="5">
    <source>
        <dbReference type="Proteomes" id="UP000237819"/>
    </source>
</evidence>
<dbReference type="Gene3D" id="3.40.50.2020">
    <property type="match status" value="1"/>
</dbReference>